<evidence type="ECO:0000313" key="1">
    <source>
        <dbReference type="EMBL" id="KAJ9073595.1"/>
    </source>
</evidence>
<proteinExistence type="predicted"/>
<accession>A0ACC2TG79</accession>
<sequence length="135" mass="14471">YVSLHKADGNKVAIVTGADTGIGYETARALGKAGYKVILACRSQAKAEAAILSFLKELPSANLKFMELDLASFDSVKNFASEFNKTESHLDLLVINAGIMVLPTFQLSDDGHVVSSQLSINVPAYTPSYQKAQGF</sequence>
<organism evidence="1 2">
    <name type="scientific">Entomophthora muscae</name>
    <dbReference type="NCBI Taxonomy" id="34485"/>
    <lineage>
        <taxon>Eukaryota</taxon>
        <taxon>Fungi</taxon>
        <taxon>Fungi incertae sedis</taxon>
        <taxon>Zoopagomycota</taxon>
        <taxon>Entomophthoromycotina</taxon>
        <taxon>Entomophthoromycetes</taxon>
        <taxon>Entomophthorales</taxon>
        <taxon>Entomophthoraceae</taxon>
        <taxon>Entomophthora</taxon>
    </lineage>
</organism>
<name>A0ACC2TG79_9FUNG</name>
<reference evidence="1" key="1">
    <citation type="submission" date="2022-04" db="EMBL/GenBank/DDBJ databases">
        <title>Genome of the entomopathogenic fungus Entomophthora muscae.</title>
        <authorList>
            <person name="Elya C."/>
            <person name="Lovett B.R."/>
            <person name="Lee E."/>
            <person name="Macias A.M."/>
            <person name="Hajek A.E."/>
            <person name="De Bivort B.L."/>
            <person name="Kasson M.T."/>
            <person name="De Fine Licht H.H."/>
            <person name="Stajich J.E."/>
        </authorList>
    </citation>
    <scope>NUCLEOTIDE SEQUENCE</scope>
    <source>
        <strain evidence="1">Berkeley</strain>
    </source>
</reference>
<protein>
    <submittedName>
        <fullName evidence="1">Uncharacterized protein</fullName>
    </submittedName>
</protein>
<feature type="non-terminal residue" evidence="1">
    <location>
        <position position="1"/>
    </location>
</feature>
<dbReference type="EMBL" id="QTSX02002896">
    <property type="protein sequence ID" value="KAJ9073595.1"/>
    <property type="molecule type" value="Genomic_DNA"/>
</dbReference>
<gene>
    <name evidence="1" type="ORF">DSO57_1014581</name>
</gene>
<comment type="caution">
    <text evidence="1">The sequence shown here is derived from an EMBL/GenBank/DDBJ whole genome shotgun (WGS) entry which is preliminary data.</text>
</comment>
<dbReference type="Proteomes" id="UP001165960">
    <property type="component" value="Unassembled WGS sequence"/>
</dbReference>
<keyword evidence="2" id="KW-1185">Reference proteome</keyword>
<evidence type="ECO:0000313" key="2">
    <source>
        <dbReference type="Proteomes" id="UP001165960"/>
    </source>
</evidence>